<reference evidence="2" key="1">
    <citation type="submission" date="2017-09" db="EMBL/GenBank/DDBJ databases">
        <title>Depth-based differentiation of microbial function through sediment-hosted aquifers and enrichment of novel symbionts in the deep terrestrial subsurface.</title>
        <authorList>
            <person name="Probst A.J."/>
            <person name="Ladd B."/>
            <person name="Jarett J.K."/>
            <person name="Geller-Mcgrath D.E."/>
            <person name="Sieber C.M.K."/>
            <person name="Emerson J.B."/>
            <person name="Anantharaman K."/>
            <person name="Thomas B.C."/>
            <person name="Malmstrom R."/>
            <person name="Stieglmeier M."/>
            <person name="Klingl A."/>
            <person name="Woyke T."/>
            <person name="Ryan C.M."/>
            <person name="Banfield J.F."/>
        </authorList>
    </citation>
    <scope>NUCLEOTIDE SEQUENCE [LARGE SCALE GENOMIC DNA]</scope>
</reference>
<comment type="caution">
    <text evidence="1">The sequence shown here is derived from an EMBL/GenBank/DDBJ whole genome shotgun (WGS) entry which is preliminary data.</text>
</comment>
<gene>
    <name evidence="1" type="ORF">COX64_04590</name>
</gene>
<dbReference type="EMBL" id="PFQB01000116">
    <property type="protein sequence ID" value="PJA12363.1"/>
    <property type="molecule type" value="Genomic_DNA"/>
</dbReference>
<protein>
    <submittedName>
        <fullName evidence="1">Uncharacterized protein</fullName>
    </submittedName>
</protein>
<evidence type="ECO:0000313" key="1">
    <source>
        <dbReference type="EMBL" id="PJA12363.1"/>
    </source>
</evidence>
<name>A0A2M7W0V8_9BACT</name>
<sequence>KFEYKKRFGVKRLHCISVNKLKLDLGQGLLFLYIDWKGGIVHYRKVNSTEVSNIMSSDYVCFLQRQLLRLLKYNSNHLEAAMFLTLRYFGLKHNSPTALPNIYTLAKLIPEVTTSVEVKVKDYSNESYFDDVLDLTVFLKKYLYKDGKGDYNPVRIADIHGIKVGMRANAPEYLKWNGSVWESLGVDVDLFDAEVPKEFFCAE</sequence>
<feature type="non-terminal residue" evidence="1">
    <location>
        <position position="1"/>
    </location>
</feature>
<proteinExistence type="predicted"/>
<accession>A0A2M7W0V8</accession>
<dbReference type="AlphaFoldDB" id="A0A2M7W0V8"/>
<organism evidence="1 2">
    <name type="scientific">Candidatus Dojkabacteria bacterium CG_4_10_14_0_2_um_filter_Dojkabacteria_WS6_41_15</name>
    <dbReference type="NCBI Taxonomy" id="2014249"/>
    <lineage>
        <taxon>Bacteria</taxon>
        <taxon>Candidatus Dojkabacteria</taxon>
    </lineage>
</organism>
<dbReference type="Proteomes" id="UP000228952">
    <property type="component" value="Unassembled WGS sequence"/>
</dbReference>
<evidence type="ECO:0000313" key="2">
    <source>
        <dbReference type="Proteomes" id="UP000228952"/>
    </source>
</evidence>